<dbReference type="GO" id="GO:0004888">
    <property type="term" value="F:transmembrane signaling receptor activity"/>
    <property type="evidence" value="ECO:0007669"/>
    <property type="project" value="InterPro"/>
</dbReference>
<dbReference type="GO" id="GO:0016020">
    <property type="term" value="C:membrane"/>
    <property type="evidence" value="ECO:0007669"/>
    <property type="project" value="InterPro"/>
</dbReference>
<organism evidence="6 7">
    <name type="scientific">Trinickia caryophylli</name>
    <name type="common">Paraburkholderia caryophylli</name>
    <dbReference type="NCBI Taxonomy" id="28094"/>
    <lineage>
        <taxon>Bacteria</taxon>
        <taxon>Pseudomonadati</taxon>
        <taxon>Pseudomonadota</taxon>
        <taxon>Betaproteobacteria</taxon>
        <taxon>Burkholderiales</taxon>
        <taxon>Burkholderiaceae</taxon>
        <taxon>Trinickia</taxon>
    </lineage>
</organism>
<dbReference type="AlphaFoldDB" id="A0A1X7E1J6"/>
<dbReference type="EMBL" id="FXAH01000004">
    <property type="protein sequence ID" value="SMF25078.1"/>
    <property type="molecule type" value="Genomic_DNA"/>
</dbReference>
<accession>A0A1X7E1J6</accession>
<reference evidence="7" key="1">
    <citation type="submission" date="2017-04" db="EMBL/GenBank/DDBJ databases">
        <authorList>
            <person name="Varghese N."/>
            <person name="Submissions S."/>
        </authorList>
    </citation>
    <scope>NUCLEOTIDE SEQUENCE [LARGE SCALE GENOMIC DNA]</scope>
    <source>
        <strain evidence="7">Ballard 720</strain>
    </source>
</reference>
<keyword evidence="4" id="KW-0812">Transmembrane</keyword>
<evidence type="ECO:0000256" key="2">
    <source>
        <dbReference type="ARBA" id="ARBA00029447"/>
    </source>
</evidence>
<feature type="domain" description="Methyl-accepting transducer" evidence="5">
    <location>
        <begin position="95"/>
        <end position="306"/>
    </location>
</feature>
<evidence type="ECO:0000313" key="7">
    <source>
        <dbReference type="Proteomes" id="UP000192911"/>
    </source>
</evidence>
<keyword evidence="4" id="KW-1133">Transmembrane helix</keyword>
<dbReference type="SUPFAM" id="SSF58104">
    <property type="entry name" value="Methyl-accepting chemotaxis protein (MCP) signaling domain"/>
    <property type="match status" value="1"/>
</dbReference>
<protein>
    <submittedName>
        <fullName evidence="6">Methyl-accepting chemotaxis protein</fullName>
    </submittedName>
</protein>
<dbReference type="PROSITE" id="PS50111">
    <property type="entry name" value="CHEMOTAXIS_TRANSDUC_2"/>
    <property type="match status" value="1"/>
</dbReference>
<dbReference type="InterPro" id="IPR004089">
    <property type="entry name" value="MCPsignal_dom"/>
</dbReference>
<dbReference type="PANTHER" id="PTHR32089:SF112">
    <property type="entry name" value="LYSOZYME-LIKE PROTEIN-RELATED"/>
    <property type="match status" value="1"/>
</dbReference>
<proteinExistence type="inferred from homology"/>
<keyword evidence="4" id="KW-0472">Membrane</keyword>
<dbReference type="GO" id="GO:0006935">
    <property type="term" value="P:chemotaxis"/>
    <property type="evidence" value="ECO:0007669"/>
    <property type="project" value="InterPro"/>
</dbReference>
<dbReference type="PRINTS" id="PR00260">
    <property type="entry name" value="CHEMTRNSDUCR"/>
</dbReference>
<dbReference type="Gene3D" id="1.10.287.950">
    <property type="entry name" value="Methyl-accepting chemotaxis protein"/>
    <property type="match status" value="1"/>
</dbReference>
<dbReference type="SMART" id="SM00283">
    <property type="entry name" value="MA"/>
    <property type="match status" value="1"/>
</dbReference>
<feature type="transmembrane region" description="Helical" evidence="4">
    <location>
        <begin position="20"/>
        <end position="53"/>
    </location>
</feature>
<name>A0A1X7E1J6_TRICW</name>
<evidence type="ECO:0000259" key="5">
    <source>
        <dbReference type="PROSITE" id="PS50111"/>
    </source>
</evidence>
<evidence type="ECO:0000256" key="3">
    <source>
        <dbReference type="PROSITE-ProRule" id="PRU00284"/>
    </source>
</evidence>
<evidence type="ECO:0000256" key="1">
    <source>
        <dbReference type="ARBA" id="ARBA00023224"/>
    </source>
</evidence>
<dbReference type="PANTHER" id="PTHR32089">
    <property type="entry name" value="METHYL-ACCEPTING CHEMOTAXIS PROTEIN MCPB"/>
    <property type="match status" value="1"/>
</dbReference>
<comment type="similarity">
    <text evidence="2">Belongs to the methyl-accepting chemotaxis (MCP) protein family.</text>
</comment>
<sequence length="387" mass="41193">MVEGFMTYTHDRFLWLTAPVLGGVGALACLLVSSFSGVGFAAGIVLAACGGLAGWRHRAADARLAQCLTRYFESQRAFGAELAPVWSRHIESSRSQMEEAITALSARFAAIASRLDTVLGASAGGGTGASGGSDVYASSEHELQAVVLRQRAAVDSKTEMLGKVQGLNGFVEELRDMVEAIKLITQQTNLLAINAAIEAAHAGEVGRGFATVAQEVRALSRKSSETGANIAAKIETIRDAIVSACAAAEHTAEEDATAMSDSQRAIEQVLVRFRDFTSSLESAAQLLRDESLSIKSEVYEALVQLQFQDRVSQIMQHVRANIEQMPAVIDTQCARRGPGASLPALDAGPLLGELERTYAMAEERALHRGGKHVPAQASEPSSDITFF</sequence>
<keyword evidence="7" id="KW-1185">Reference proteome</keyword>
<evidence type="ECO:0000313" key="6">
    <source>
        <dbReference type="EMBL" id="SMF25078.1"/>
    </source>
</evidence>
<gene>
    <name evidence="6" type="ORF">SAMN06295900_104310</name>
</gene>
<keyword evidence="1 3" id="KW-0807">Transducer</keyword>
<dbReference type="InterPro" id="IPR004090">
    <property type="entry name" value="Chemotax_Me-accpt_rcpt"/>
</dbReference>
<dbReference type="Proteomes" id="UP000192911">
    <property type="component" value="Unassembled WGS sequence"/>
</dbReference>
<dbReference type="STRING" id="28094.SAMN06295900_104310"/>
<dbReference type="GO" id="GO:0007165">
    <property type="term" value="P:signal transduction"/>
    <property type="evidence" value="ECO:0007669"/>
    <property type="project" value="UniProtKB-KW"/>
</dbReference>
<dbReference type="Pfam" id="PF00015">
    <property type="entry name" value="MCPsignal"/>
    <property type="match status" value="1"/>
</dbReference>
<evidence type="ECO:0000256" key="4">
    <source>
        <dbReference type="SAM" id="Phobius"/>
    </source>
</evidence>